<organism evidence="7 8">
    <name type="scientific">Desulfotruncus arcticus DSM 17038</name>
    <dbReference type="NCBI Taxonomy" id="1121424"/>
    <lineage>
        <taxon>Bacteria</taxon>
        <taxon>Bacillati</taxon>
        <taxon>Bacillota</taxon>
        <taxon>Clostridia</taxon>
        <taxon>Eubacteriales</taxon>
        <taxon>Desulfallaceae</taxon>
        <taxon>Desulfotruncus</taxon>
    </lineage>
</organism>
<dbReference type="STRING" id="341036.SAMN05660649_00985"/>
<dbReference type="Gene3D" id="3.40.50.300">
    <property type="entry name" value="P-loop containing nucleotide triphosphate hydrolases"/>
    <property type="match status" value="1"/>
</dbReference>
<evidence type="ECO:0000256" key="4">
    <source>
        <dbReference type="ARBA" id="ARBA00023163"/>
    </source>
</evidence>
<feature type="domain" description="PAS" evidence="6">
    <location>
        <begin position="106"/>
        <end position="159"/>
    </location>
</feature>
<dbReference type="NCBIfam" id="TIGR00229">
    <property type="entry name" value="sensory_box"/>
    <property type="match status" value="1"/>
</dbReference>
<proteinExistence type="predicted"/>
<dbReference type="SUPFAM" id="SSF55785">
    <property type="entry name" value="PYP-like sensor domain (PAS domain)"/>
    <property type="match status" value="2"/>
</dbReference>
<evidence type="ECO:0000313" key="7">
    <source>
        <dbReference type="EMBL" id="SFG21408.1"/>
    </source>
</evidence>
<dbReference type="Proteomes" id="UP000199337">
    <property type="component" value="Unassembled WGS sequence"/>
</dbReference>
<gene>
    <name evidence="7" type="ORF">SAMN05660649_00985</name>
</gene>
<dbReference type="AlphaFoldDB" id="A0A1I2PZG2"/>
<dbReference type="GO" id="GO:0043565">
    <property type="term" value="F:sequence-specific DNA binding"/>
    <property type="evidence" value="ECO:0007669"/>
    <property type="project" value="InterPro"/>
</dbReference>
<reference evidence="8" key="1">
    <citation type="submission" date="2016-10" db="EMBL/GenBank/DDBJ databases">
        <authorList>
            <person name="Varghese N."/>
            <person name="Submissions S."/>
        </authorList>
    </citation>
    <scope>NUCLEOTIDE SEQUENCE [LARGE SCALE GENOMIC DNA]</scope>
    <source>
        <strain evidence="8">DSM 17038</strain>
    </source>
</reference>
<dbReference type="InterPro" id="IPR009057">
    <property type="entry name" value="Homeodomain-like_sf"/>
</dbReference>
<dbReference type="GO" id="GO:0005524">
    <property type="term" value="F:ATP binding"/>
    <property type="evidence" value="ECO:0007669"/>
    <property type="project" value="UniProtKB-KW"/>
</dbReference>
<dbReference type="SMART" id="SM00382">
    <property type="entry name" value="AAA"/>
    <property type="match status" value="1"/>
</dbReference>
<dbReference type="Pfam" id="PF00158">
    <property type="entry name" value="Sigma54_activat"/>
    <property type="match status" value="1"/>
</dbReference>
<dbReference type="InterPro" id="IPR003593">
    <property type="entry name" value="AAA+_ATPase"/>
</dbReference>
<dbReference type="SUPFAM" id="SSF52540">
    <property type="entry name" value="P-loop containing nucleoside triphosphate hydrolases"/>
    <property type="match status" value="1"/>
</dbReference>
<dbReference type="Pfam" id="PF13188">
    <property type="entry name" value="PAS_8"/>
    <property type="match status" value="1"/>
</dbReference>
<feature type="domain" description="Sigma-54 factor interaction" evidence="5">
    <location>
        <begin position="254"/>
        <end position="482"/>
    </location>
</feature>
<evidence type="ECO:0000259" key="6">
    <source>
        <dbReference type="PROSITE" id="PS50112"/>
    </source>
</evidence>
<dbReference type="GO" id="GO:0006355">
    <property type="term" value="P:regulation of DNA-templated transcription"/>
    <property type="evidence" value="ECO:0007669"/>
    <property type="project" value="InterPro"/>
</dbReference>
<dbReference type="InterPro" id="IPR035965">
    <property type="entry name" value="PAS-like_dom_sf"/>
</dbReference>
<dbReference type="InterPro" id="IPR002197">
    <property type="entry name" value="HTH_Fis"/>
</dbReference>
<protein>
    <submittedName>
        <fullName evidence="7">Arginine utilization regulatory protein</fullName>
    </submittedName>
</protein>
<dbReference type="Gene3D" id="1.10.10.60">
    <property type="entry name" value="Homeodomain-like"/>
    <property type="match status" value="1"/>
</dbReference>
<dbReference type="PANTHER" id="PTHR32071:SF74">
    <property type="entry name" value="TRANSCRIPTIONAL ACTIVATOR ROCR"/>
    <property type="match status" value="1"/>
</dbReference>
<dbReference type="RefSeq" id="WP_092469307.1">
    <property type="nucleotide sequence ID" value="NZ_FOOX01000003.1"/>
</dbReference>
<dbReference type="EMBL" id="FOOX01000003">
    <property type="protein sequence ID" value="SFG21408.1"/>
    <property type="molecule type" value="Genomic_DNA"/>
</dbReference>
<sequence>MSKNKGISSELIIEIFNSLPQGVIILDKDYHIIDINQKAQELLVTSKVRALGKPLKELCQQFFVQDNLIQAIVDSPKGVRVKISFIELNKTDARFMLFLEPESQFNMDILTTIINSIDDAFLVVDEQGRIIEYNDALQRLDGLLKEQVLGKHLTSIYNLSESKSFLLQAIRQRKPILDRYQNYTTISGKNLSIMCSTFPLFKNNKVIGAVSIMKDYSKIKELSDKIVELQGQLFNNNSHLKKSSKTTKYSFDDIIGASYSIKQTIKWAKRAARSSSHVLIYGKTGTGKELFAQSIHNASPRANNPFIAINCAAIPENLLEGILFGTVKGAYTGAVDRPGLFEQANRGTLLLDEINSMSIGLQAKILRVLQEGMNRRLGDIHENPVDVRIISNINVEPAIAIKEKQLREDLYYRLSAVYLEIPLLSERKEDIPLLTDAFIKKYNNLLCKNIMRISEESMNLLINYSWPGNVRELQHAIESAMNLIKDEETVLLPKHFPPHIKRTTDGISDNTINITIPLQDEPLAETLSKLERVVISHVLEKNKWNISRTARKLDIKRQSLQYRIRKYDIK</sequence>
<dbReference type="Pfam" id="PF13426">
    <property type="entry name" value="PAS_9"/>
    <property type="match status" value="1"/>
</dbReference>
<accession>A0A1I2PZG2</accession>
<evidence type="ECO:0000256" key="1">
    <source>
        <dbReference type="ARBA" id="ARBA00022741"/>
    </source>
</evidence>
<dbReference type="Pfam" id="PF25601">
    <property type="entry name" value="AAA_lid_14"/>
    <property type="match status" value="1"/>
</dbReference>
<dbReference type="PROSITE" id="PS50112">
    <property type="entry name" value="PAS"/>
    <property type="match status" value="1"/>
</dbReference>
<dbReference type="OrthoDB" id="9803970at2"/>
<dbReference type="InterPro" id="IPR025944">
    <property type="entry name" value="Sigma_54_int_dom_CS"/>
</dbReference>
<evidence type="ECO:0000313" key="8">
    <source>
        <dbReference type="Proteomes" id="UP000199337"/>
    </source>
</evidence>
<dbReference type="InterPro" id="IPR000014">
    <property type="entry name" value="PAS"/>
</dbReference>
<evidence type="ECO:0000256" key="2">
    <source>
        <dbReference type="ARBA" id="ARBA00022840"/>
    </source>
</evidence>
<dbReference type="PANTHER" id="PTHR32071">
    <property type="entry name" value="TRANSCRIPTIONAL REGULATORY PROTEIN"/>
    <property type="match status" value="1"/>
</dbReference>
<dbReference type="CDD" id="cd00009">
    <property type="entry name" value="AAA"/>
    <property type="match status" value="1"/>
</dbReference>
<dbReference type="InterPro" id="IPR058031">
    <property type="entry name" value="AAA_lid_NorR"/>
</dbReference>
<evidence type="ECO:0000259" key="5">
    <source>
        <dbReference type="PROSITE" id="PS50045"/>
    </source>
</evidence>
<keyword evidence="1" id="KW-0547">Nucleotide-binding</keyword>
<dbReference type="InterPro" id="IPR002078">
    <property type="entry name" value="Sigma_54_int"/>
</dbReference>
<dbReference type="InterPro" id="IPR027417">
    <property type="entry name" value="P-loop_NTPase"/>
</dbReference>
<dbReference type="PROSITE" id="PS50045">
    <property type="entry name" value="SIGMA54_INTERACT_4"/>
    <property type="match status" value="1"/>
</dbReference>
<keyword evidence="3" id="KW-0805">Transcription regulation</keyword>
<name>A0A1I2PZG2_9FIRM</name>
<dbReference type="PRINTS" id="PR01590">
    <property type="entry name" value="HTHFIS"/>
</dbReference>
<evidence type="ECO:0000256" key="3">
    <source>
        <dbReference type="ARBA" id="ARBA00023015"/>
    </source>
</evidence>
<keyword evidence="8" id="KW-1185">Reference proteome</keyword>
<dbReference type="Gene3D" id="1.10.8.60">
    <property type="match status" value="1"/>
</dbReference>
<dbReference type="FunFam" id="3.40.50.300:FF:000006">
    <property type="entry name" value="DNA-binding transcriptional regulator NtrC"/>
    <property type="match status" value="1"/>
</dbReference>
<dbReference type="SMART" id="SM00091">
    <property type="entry name" value="PAS"/>
    <property type="match status" value="2"/>
</dbReference>
<dbReference type="SUPFAM" id="SSF46689">
    <property type="entry name" value="Homeodomain-like"/>
    <property type="match status" value="1"/>
</dbReference>
<dbReference type="Gene3D" id="3.30.450.20">
    <property type="entry name" value="PAS domain"/>
    <property type="match status" value="2"/>
</dbReference>
<dbReference type="Pfam" id="PF02954">
    <property type="entry name" value="HTH_8"/>
    <property type="match status" value="1"/>
</dbReference>
<dbReference type="CDD" id="cd00130">
    <property type="entry name" value="PAS"/>
    <property type="match status" value="2"/>
</dbReference>
<keyword evidence="2" id="KW-0067">ATP-binding</keyword>
<keyword evidence="4" id="KW-0804">Transcription</keyword>
<dbReference type="PROSITE" id="PS00688">
    <property type="entry name" value="SIGMA54_INTERACT_3"/>
    <property type="match status" value="1"/>
</dbReference>